<evidence type="ECO:0000313" key="1">
    <source>
        <dbReference type="EMBL" id="VVU99269.1"/>
    </source>
</evidence>
<proteinExistence type="predicted"/>
<organism evidence="1 2">
    <name type="scientific">Mesonia oceanica</name>
    <dbReference type="NCBI Taxonomy" id="2687242"/>
    <lineage>
        <taxon>Bacteria</taxon>
        <taxon>Pseudomonadati</taxon>
        <taxon>Bacteroidota</taxon>
        <taxon>Flavobacteriia</taxon>
        <taxon>Flavobacteriales</taxon>
        <taxon>Flavobacteriaceae</taxon>
        <taxon>Mesonia</taxon>
    </lineage>
</organism>
<reference evidence="1" key="1">
    <citation type="submission" date="2019-09" db="EMBL/GenBank/DDBJ databases">
        <authorList>
            <person name="Rodrigo-Torres L."/>
            <person name="Arahal R. D."/>
            <person name="Lucena T."/>
        </authorList>
    </citation>
    <scope>NUCLEOTIDE SEQUENCE</scope>
    <source>
        <strain evidence="1">ISS653</strain>
    </source>
</reference>
<protein>
    <submittedName>
        <fullName evidence="1">Uncharacterized protein</fullName>
    </submittedName>
</protein>
<sequence length="80" mass="9172">MKVVKFLMLAFALSFTIISCREEEKKGTMEVEGVEVEEDANVDVSDDGEKIEIEDSEKEVKIKKDENGNIEKKKVEYKND</sequence>
<dbReference type="Proteomes" id="UP000356253">
    <property type="component" value="Unassembled WGS sequence"/>
</dbReference>
<accession>A0AC61Y7C8</accession>
<gene>
    <name evidence="1" type="ORF">FVB9532_00521</name>
</gene>
<comment type="caution">
    <text evidence="1">The sequence shown here is derived from an EMBL/GenBank/DDBJ whole genome shotgun (WGS) entry which is preliminary data.</text>
</comment>
<evidence type="ECO:0000313" key="2">
    <source>
        <dbReference type="Proteomes" id="UP000356253"/>
    </source>
</evidence>
<name>A0AC61Y7C8_9FLAO</name>
<dbReference type="EMBL" id="CABVMM010000002">
    <property type="protein sequence ID" value="VVU99269.1"/>
    <property type="molecule type" value="Genomic_DNA"/>
</dbReference>
<keyword evidence="2" id="KW-1185">Reference proteome</keyword>